<evidence type="ECO:0000313" key="11">
    <source>
        <dbReference type="Proteomes" id="UP000030748"/>
    </source>
</evidence>
<dbReference type="Proteomes" id="UP000030748">
    <property type="component" value="Unassembled WGS sequence"/>
</dbReference>
<keyword evidence="11" id="KW-1185">Reference proteome</keyword>
<dbReference type="InterPro" id="IPR001594">
    <property type="entry name" value="Palmitoyltrfase_DHHC"/>
</dbReference>
<dbReference type="EC" id="2.3.1.225" evidence="8"/>
<evidence type="ECO:0000256" key="6">
    <source>
        <dbReference type="ARBA" id="ARBA00023136"/>
    </source>
</evidence>
<keyword evidence="5 8" id="KW-1133">Transmembrane helix</keyword>
<dbReference type="GO" id="GO:0005783">
    <property type="term" value="C:endoplasmic reticulum"/>
    <property type="evidence" value="ECO:0000318"/>
    <property type="project" value="GO_Central"/>
</dbReference>
<dbReference type="GO" id="GO:0006612">
    <property type="term" value="P:protein targeting to membrane"/>
    <property type="evidence" value="ECO:0000318"/>
    <property type="project" value="GO_Central"/>
</dbReference>
<proteinExistence type="inferred from homology"/>
<protein>
    <recommendedName>
        <fullName evidence="8">S-acyltransferase</fullName>
        <ecNumber evidence="8">2.3.1.225</ecNumber>
    </recommendedName>
    <alternativeName>
        <fullName evidence="8">Palmitoyltransferase</fullName>
    </alternativeName>
</protein>
<dbReference type="PANTHER" id="PTHR12246">
    <property type="entry name" value="PALMITOYLTRANSFERASE ZDHHC16"/>
    <property type="match status" value="1"/>
</dbReference>
<comment type="catalytic activity">
    <reaction evidence="8">
        <text>L-cysteinyl-[protein] + hexadecanoyl-CoA = S-hexadecanoyl-L-cysteinyl-[protein] + CoA</text>
        <dbReference type="Rhea" id="RHEA:36683"/>
        <dbReference type="Rhea" id="RHEA-COMP:10131"/>
        <dbReference type="Rhea" id="RHEA-COMP:11032"/>
        <dbReference type="ChEBI" id="CHEBI:29950"/>
        <dbReference type="ChEBI" id="CHEBI:57287"/>
        <dbReference type="ChEBI" id="CHEBI:57379"/>
        <dbReference type="ChEBI" id="CHEBI:74151"/>
        <dbReference type="EC" id="2.3.1.225"/>
    </reaction>
</comment>
<dbReference type="eggNOG" id="KOG1315">
    <property type="taxonomic scope" value="Eukaryota"/>
</dbReference>
<comment type="similarity">
    <text evidence="2 8">Belongs to the DHHC palmitoyltransferase family.</text>
</comment>
<accession>A0A022RLN2</accession>
<dbReference type="InterPro" id="IPR039859">
    <property type="entry name" value="PFA4/ZDH16/20/ERF2-like"/>
</dbReference>
<keyword evidence="6 8" id="KW-0472">Membrane</keyword>
<evidence type="ECO:0000256" key="7">
    <source>
        <dbReference type="ARBA" id="ARBA00023315"/>
    </source>
</evidence>
<dbReference type="EMBL" id="KI630443">
    <property type="protein sequence ID" value="EYU39865.1"/>
    <property type="molecule type" value="Genomic_DNA"/>
</dbReference>
<feature type="domain" description="Palmitoyltransferase DHHC" evidence="9">
    <location>
        <begin position="4"/>
        <end position="124"/>
    </location>
</feature>
<dbReference type="Pfam" id="PF01529">
    <property type="entry name" value="DHHC"/>
    <property type="match status" value="1"/>
</dbReference>
<evidence type="ECO:0000259" key="9">
    <source>
        <dbReference type="Pfam" id="PF01529"/>
    </source>
</evidence>
<sequence>GANQRNCDKCSAHKPPRAHHCRVCRRCVLRMDHHCSWINNCVGHRNYKSYLLLIFYAFIASTYSAIIIIGSALNKDWESTINRNLKAFHIGCGVLSVSLSAMLGTLLAWHVYLTSHNMTTIEHHEVKRAAWLARKSGLVYHHPYDVGFYKNISLVLGPDMLKWLWPTSVSHIKDGLSFPTIRDSS</sequence>
<dbReference type="GO" id="GO:0005794">
    <property type="term" value="C:Golgi apparatus"/>
    <property type="evidence" value="ECO:0000318"/>
    <property type="project" value="GO_Central"/>
</dbReference>
<name>A0A022RLN2_ERYGU</name>
<feature type="transmembrane region" description="Helical" evidence="8">
    <location>
        <begin position="88"/>
        <end position="109"/>
    </location>
</feature>
<evidence type="ECO:0000256" key="4">
    <source>
        <dbReference type="ARBA" id="ARBA00022692"/>
    </source>
</evidence>
<evidence type="ECO:0000256" key="3">
    <source>
        <dbReference type="ARBA" id="ARBA00022679"/>
    </source>
</evidence>
<dbReference type="STRING" id="4155.A0A022RLN2"/>
<dbReference type="GO" id="GO:0019706">
    <property type="term" value="F:protein-cysteine S-palmitoyltransferase activity"/>
    <property type="evidence" value="ECO:0000318"/>
    <property type="project" value="GO_Central"/>
</dbReference>
<feature type="non-terminal residue" evidence="10">
    <location>
        <position position="1"/>
    </location>
</feature>
<keyword evidence="7 8" id="KW-0012">Acyltransferase</keyword>
<evidence type="ECO:0000313" key="10">
    <source>
        <dbReference type="EMBL" id="EYU39865.1"/>
    </source>
</evidence>
<evidence type="ECO:0000256" key="1">
    <source>
        <dbReference type="ARBA" id="ARBA00004127"/>
    </source>
</evidence>
<evidence type="ECO:0000256" key="2">
    <source>
        <dbReference type="ARBA" id="ARBA00008574"/>
    </source>
</evidence>
<dbReference type="PROSITE" id="PS50216">
    <property type="entry name" value="DHHC"/>
    <property type="match status" value="1"/>
</dbReference>
<keyword evidence="4 8" id="KW-0812">Transmembrane</keyword>
<evidence type="ECO:0000256" key="5">
    <source>
        <dbReference type="ARBA" id="ARBA00022989"/>
    </source>
</evidence>
<comment type="subcellular location">
    <subcellularLocation>
        <location evidence="1">Endomembrane system</location>
        <topology evidence="1">Multi-pass membrane protein</topology>
    </subcellularLocation>
</comment>
<organism evidence="10 11">
    <name type="scientific">Erythranthe guttata</name>
    <name type="common">Yellow monkey flower</name>
    <name type="synonym">Mimulus guttatus</name>
    <dbReference type="NCBI Taxonomy" id="4155"/>
    <lineage>
        <taxon>Eukaryota</taxon>
        <taxon>Viridiplantae</taxon>
        <taxon>Streptophyta</taxon>
        <taxon>Embryophyta</taxon>
        <taxon>Tracheophyta</taxon>
        <taxon>Spermatophyta</taxon>
        <taxon>Magnoliopsida</taxon>
        <taxon>eudicotyledons</taxon>
        <taxon>Gunneridae</taxon>
        <taxon>Pentapetalae</taxon>
        <taxon>asterids</taxon>
        <taxon>lamiids</taxon>
        <taxon>Lamiales</taxon>
        <taxon>Phrymaceae</taxon>
        <taxon>Erythranthe</taxon>
    </lineage>
</organism>
<evidence type="ECO:0000256" key="8">
    <source>
        <dbReference type="RuleBase" id="RU079119"/>
    </source>
</evidence>
<reference evidence="10 11" key="1">
    <citation type="journal article" date="2013" name="Proc. Natl. Acad. Sci. U.S.A.">
        <title>Fine-scale variation in meiotic recombination in Mimulus inferred from population shotgun sequencing.</title>
        <authorList>
            <person name="Hellsten U."/>
            <person name="Wright K.M."/>
            <person name="Jenkins J."/>
            <person name="Shu S."/>
            <person name="Yuan Y."/>
            <person name="Wessler S.R."/>
            <person name="Schmutz J."/>
            <person name="Willis J.H."/>
            <person name="Rokhsar D.S."/>
        </authorList>
    </citation>
    <scope>NUCLEOTIDE SEQUENCE [LARGE SCALE GENOMIC DNA]</scope>
    <source>
        <strain evidence="11">cv. DUN x IM62</strain>
    </source>
</reference>
<dbReference type="AlphaFoldDB" id="A0A022RLN2"/>
<keyword evidence="3 8" id="KW-0808">Transferase</keyword>
<feature type="transmembrane region" description="Helical" evidence="8">
    <location>
        <begin position="50"/>
        <end position="73"/>
    </location>
</feature>
<gene>
    <name evidence="10" type="ORF">MIMGU_mgv1a0117472mg</name>
</gene>
<comment type="domain">
    <text evidence="8">The DHHC domain is required for palmitoyltransferase activity.</text>
</comment>